<dbReference type="AlphaFoldDB" id="A0A9N7RJA1"/>
<dbReference type="GO" id="GO:0006914">
    <property type="term" value="P:autophagy"/>
    <property type="evidence" value="ECO:0007669"/>
    <property type="project" value="InterPro"/>
</dbReference>
<dbReference type="InterPro" id="IPR001680">
    <property type="entry name" value="WD40_rpt"/>
</dbReference>
<dbReference type="Pfam" id="PF21034">
    <property type="entry name" value="BCAS3_WD40"/>
    <property type="match status" value="2"/>
</dbReference>
<proteinExistence type="predicted"/>
<dbReference type="InterPro" id="IPR022175">
    <property type="entry name" value="BCAS3_dom"/>
</dbReference>
<feature type="domain" description="BCAS3 WD40" evidence="4">
    <location>
        <begin position="404"/>
        <end position="525"/>
    </location>
</feature>
<sequence length="994" mass="109477">MKPKTMACGKIHKSKKRSRRNYPEIRRLFRGGGVVISPEIAGFDDRQKRVGRFGLRGGARRRWSGIGLCRLFGDGWKRLRDSDSTVSTNASTAVRSAGASVAASISSSGDDRKEQVLWAGFDKVEISPSAFRRVLLLGYLKGFQVFDVEDASGLSELISRRDGPVTFLQMLPSPAVCDASQNYKSSHPILVVVGGSEDERVASFQYAGQGPVRYSAEPPNGSVFYPPTAVRFYSMRSNEYVKVIDFKSPVLMVRCSPRIVAIGLEEQIYCFDTLTLEKKFIVVTYPVPHVGDQGGFGINTGYGPMTVGPRWLAYPPNRPFLLNTGRVSPKILASTESPSTWPGSGSVMARYAVESSKHLAAGILTLGDIGYKKLSKYYPELLPESPSSPGWKAGKLAASEPENAGVIVVKDLVSLEVVSQFRAHMSPISALCFDPSGTLLVTASMHGNNINIFRIMPIYKYSASGSSDWSTSYVHLYKLYRGITSAVIQDICFSHYSQWLAIVSTRGTCHIFFLSPFGGDDGFQTLYTSGQGTSLYLASTPPWWSSSSFSVNEQHPLPPPTCTPSVLARIKCNNSGLLNSVSNAAASVVGKLWVPSGAIAAVFHNTNSADVKSSGSSLEHILVYTPSGFVVQHEIVSSPGSDEQTESRSEYLSANLQNEELRVKVEPMQWWDVCRRMNNMEREECISGSIFDGSSDAEIEDETKMVFGKNLIPGDKQLVKNNNSLKWVDRSHWYLSNAEVQINSCRLPIWQKSKMQFHVMEPPRAECYSHGEFEIEKVSSHEIEIKHKDLLPIFDNFPRARSGWTEGCIPPEGKDSSAPSSSCQARDKTNEASILHHSKPSSSSSTESSEGGSSTKMENLLDLDCMSIMRSPVLPVHAPSDSNTAKDPNVKVPLADPKSRPINLPLPPKNTPNAKFSRGNEFPSLNVLVPLKTEEKTVDSVQFFEEEYCNKPEFGEAVNDELNDDNNSHHEEEKRDEEEGWIGCGGMFDFSEEG</sequence>
<protein>
    <submittedName>
        <fullName evidence="5">Autophagy-related protein 18h</fullName>
    </submittedName>
</protein>
<dbReference type="InterPro" id="IPR045142">
    <property type="entry name" value="BCAS3-like"/>
</dbReference>
<feature type="region of interest" description="Disordered" evidence="2">
    <location>
        <begin position="957"/>
        <end position="985"/>
    </location>
</feature>
<dbReference type="SMART" id="SM00320">
    <property type="entry name" value="WD40"/>
    <property type="match status" value="2"/>
</dbReference>
<evidence type="ECO:0000313" key="5">
    <source>
        <dbReference type="EMBL" id="CAA0832074.1"/>
    </source>
</evidence>
<dbReference type="InterPro" id="IPR048382">
    <property type="entry name" value="BCAS3_WD40"/>
</dbReference>
<dbReference type="GO" id="GO:0000407">
    <property type="term" value="C:phagophore assembly site"/>
    <property type="evidence" value="ECO:0007669"/>
    <property type="project" value="UniProtKB-SubCell"/>
</dbReference>
<dbReference type="SUPFAM" id="SSF50978">
    <property type="entry name" value="WD40 repeat-like"/>
    <property type="match status" value="1"/>
</dbReference>
<feature type="region of interest" description="Disordered" evidence="2">
    <location>
        <begin position="805"/>
        <end position="856"/>
    </location>
</feature>
<dbReference type="PANTHER" id="PTHR13268">
    <property type="entry name" value="BREAST CARCINOMA AMPLIFIED SEQUENCE 3"/>
    <property type="match status" value="1"/>
</dbReference>
<dbReference type="InterPro" id="IPR036322">
    <property type="entry name" value="WD40_repeat_dom_sf"/>
</dbReference>
<dbReference type="OrthoDB" id="25778at2759"/>
<name>A0A9N7RJA1_STRHE</name>
<evidence type="ECO:0000259" key="3">
    <source>
        <dbReference type="Pfam" id="PF12490"/>
    </source>
</evidence>
<evidence type="ECO:0000313" key="6">
    <source>
        <dbReference type="Proteomes" id="UP001153555"/>
    </source>
</evidence>
<evidence type="ECO:0000256" key="1">
    <source>
        <dbReference type="ARBA" id="ARBA00004329"/>
    </source>
</evidence>
<dbReference type="Pfam" id="PF12490">
    <property type="entry name" value="BCAS3"/>
    <property type="match status" value="1"/>
</dbReference>
<evidence type="ECO:0000256" key="2">
    <source>
        <dbReference type="SAM" id="MobiDB-lite"/>
    </source>
</evidence>
<keyword evidence="6" id="KW-1185">Reference proteome</keyword>
<feature type="domain" description="BCAS3 WD40" evidence="4">
    <location>
        <begin position="134"/>
        <end position="318"/>
    </location>
</feature>
<dbReference type="Proteomes" id="UP001153555">
    <property type="component" value="Unassembled WGS sequence"/>
</dbReference>
<dbReference type="GO" id="GO:0042594">
    <property type="term" value="P:response to starvation"/>
    <property type="evidence" value="ECO:0007669"/>
    <property type="project" value="TreeGrafter"/>
</dbReference>
<comment type="caution">
    <text evidence="5">The sequence shown here is derived from an EMBL/GenBank/DDBJ whole genome shotgun (WGS) entry which is preliminary data.</text>
</comment>
<feature type="region of interest" description="Disordered" evidence="2">
    <location>
        <begin position="894"/>
        <end position="918"/>
    </location>
</feature>
<dbReference type="Gene3D" id="2.130.10.10">
    <property type="entry name" value="YVTN repeat-like/Quinoprotein amine dehydrogenase"/>
    <property type="match status" value="1"/>
</dbReference>
<accession>A0A9N7RJA1</accession>
<gene>
    <name evidence="5" type="ORF">SHERM_27381</name>
</gene>
<feature type="compositionally biased region" description="Low complexity" evidence="2">
    <location>
        <begin position="841"/>
        <end position="855"/>
    </location>
</feature>
<dbReference type="InterPro" id="IPR015943">
    <property type="entry name" value="WD40/YVTN_repeat-like_dom_sf"/>
</dbReference>
<reference evidence="5" key="1">
    <citation type="submission" date="2019-12" db="EMBL/GenBank/DDBJ databases">
        <authorList>
            <person name="Scholes J."/>
        </authorList>
    </citation>
    <scope>NUCLEOTIDE SEQUENCE</scope>
</reference>
<evidence type="ECO:0000259" key="4">
    <source>
        <dbReference type="Pfam" id="PF21034"/>
    </source>
</evidence>
<feature type="domain" description="BCAS3" evidence="3">
    <location>
        <begin position="655"/>
        <end position="795"/>
    </location>
</feature>
<dbReference type="PANTHER" id="PTHR13268:SF0">
    <property type="entry name" value="BCAS3 MICROTUBULE ASSOCIATED CELL MIGRATION FACTOR"/>
    <property type="match status" value="1"/>
</dbReference>
<dbReference type="EMBL" id="CACSLK010027833">
    <property type="protein sequence ID" value="CAA0832074.1"/>
    <property type="molecule type" value="Genomic_DNA"/>
</dbReference>
<comment type="subcellular location">
    <subcellularLocation>
        <location evidence="1">Preautophagosomal structure</location>
    </subcellularLocation>
</comment>
<organism evidence="5 6">
    <name type="scientific">Striga hermonthica</name>
    <name type="common">Purple witchweed</name>
    <name type="synonym">Buchnera hermonthica</name>
    <dbReference type="NCBI Taxonomy" id="68872"/>
    <lineage>
        <taxon>Eukaryota</taxon>
        <taxon>Viridiplantae</taxon>
        <taxon>Streptophyta</taxon>
        <taxon>Embryophyta</taxon>
        <taxon>Tracheophyta</taxon>
        <taxon>Spermatophyta</taxon>
        <taxon>Magnoliopsida</taxon>
        <taxon>eudicotyledons</taxon>
        <taxon>Gunneridae</taxon>
        <taxon>Pentapetalae</taxon>
        <taxon>asterids</taxon>
        <taxon>lamiids</taxon>
        <taxon>Lamiales</taxon>
        <taxon>Orobanchaceae</taxon>
        <taxon>Buchnereae</taxon>
        <taxon>Striga</taxon>
    </lineage>
</organism>